<dbReference type="PANTHER" id="PTHR31384:SF150">
    <property type="entry name" value="AUXIN RESPONSE FACTOR 6"/>
    <property type="match status" value="1"/>
</dbReference>
<evidence type="ECO:0000256" key="2">
    <source>
        <dbReference type="ARBA" id="ARBA00007853"/>
    </source>
</evidence>
<dbReference type="EMBL" id="KZ667451">
    <property type="protein sequence ID" value="PPR91045.1"/>
    <property type="molecule type" value="Genomic_DNA"/>
</dbReference>
<evidence type="ECO:0000256" key="4">
    <source>
        <dbReference type="ARBA" id="ARBA00023125"/>
    </source>
</evidence>
<comment type="function">
    <text evidence="8">Auxin response factors (ARFs) are transcriptional factors that bind specifically to the DNA sequence 5'-TGTCTC-3' found in the auxin-responsive promoter elements (AuxREs).</text>
</comment>
<evidence type="ECO:0000313" key="13">
    <source>
        <dbReference type="Proteomes" id="UP000239757"/>
    </source>
</evidence>
<keyword evidence="7 8" id="KW-0927">Auxin signaling pathway</keyword>
<dbReference type="Gene3D" id="2.40.330.10">
    <property type="entry name" value="DNA-binding pseudobarrel domain"/>
    <property type="match status" value="1"/>
</dbReference>
<dbReference type="GO" id="GO:0005634">
    <property type="term" value="C:nucleus"/>
    <property type="evidence" value="ECO:0007669"/>
    <property type="project" value="UniProtKB-SubCell"/>
</dbReference>
<dbReference type="PROSITE" id="PS51745">
    <property type="entry name" value="PB1"/>
    <property type="match status" value="1"/>
</dbReference>
<dbReference type="Pfam" id="PF02362">
    <property type="entry name" value="B3"/>
    <property type="match status" value="1"/>
</dbReference>
<dbReference type="Gene3D" id="3.10.20.90">
    <property type="entry name" value="Phosphatidylinositol 3-kinase Catalytic Subunit, Chain A, domain 1"/>
    <property type="match status" value="1"/>
</dbReference>
<dbReference type="Pfam" id="PF02309">
    <property type="entry name" value="AUX_IAA"/>
    <property type="match status" value="1"/>
</dbReference>
<evidence type="ECO:0000256" key="3">
    <source>
        <dbReference type="ARBA" id="ARBA00023015"/>
    </source>
</evidence>
<dbReference type="InterPro" id="IPR010525">
    <property type="entry name" value="ARF_dom"/>
</dbReference>
<dbReference type="InterPro" id="IPR033389">
    <property type="entry name" value="AUX/IAA_dom"/>
</dbReference>
<evidence type="ECO:0000256" key="7">
    <source>
        <dbReference type="ARBA" id="ARBA00023294"/>
    </source>
</evidence>
<reference evidence="12 13" key="1">
    <citation type="submission" date="2015-01" db="EMBL/GenBank/DDBJ databases">
        <title>Genome of allotetraploid Gossypium barbadense reveals genomic plasticity and fiber elongation in cotton evolution.</title>
        <authorList>
            <person name="Chen X."/>
            <person name="Liu X."/>
            <person name="Zhao B."/>
            <person name="Zheng H."/>
            <person name="Hu Y."/>
            <person name="Lu G."/>
            <person name="Yang C."/>
            <person name="Chen J."/>
            <person name="Shan C."/>
            <person name="Zhang L."/>
            <person name="Zhou Y."/>
            <person name="Wang L."/>
            <person name="Guo W."/>
            <person name="Bai Y."/>
            <person name="Ruan J."/>
            <person name="Shangguan X."/>
            <person name="Mao Y."/>
            <person name="Jiang J."/>
            <person name="Zhu Y."/>
            <person name="Lei J."/>
            <person name="Kang H."/>
            <person name="Chen S."/>
            <person name="He X."/>
            <person name="Wang R."/>
            <person name="Wang Y."/>
            <person name="Chen J."/>
            <person name="Wang L."/>
            <person name="Yu S."/>
            <person name="Wang B."/>
            <person name="Wei J."/>
            <person name="Song S."/>
            <person name="Lu X."/>
            <person name="Gao Z."/>
            <person name="Gu W."/>
            <person name="Deng X."/>
            <person name="Ma D."/>
            <person name="Wang S."/>
            <person name="Liang W."/>
            <person name="Fang L."/>
            <person name="Cai C."/>
            <person name="Zhu X."/>
            <person name="Zhou B."/>
            <person name="Zhang Y."/>
            <person name="Chen Z."/>
            <person name="Xu S."/>
            <person name="Zhu R."/>
            <person name="Wang S."/>
            <person name="Zhang T."/>
            <person name="Zhao G."/>
        </authorList>
    </citation>
    <scope>NUCLEOTIDE SEQUENCE [LARGE SCALE GENOMIC DNA]</scope>
    <source>
        <strain evidence="13">cv. Xinhai21</strain>
        <tissue evidence="12">Leaf</tissue>
    </source>
</reference>
<evidence type="ECO:0000256" key="6">
    <source>
        <dbReference type="ARBA" id="ARBA00023242"/>
    </source>
</evidence>
<dbReference type="SMART" id="SM01019">
    <property type="entry name" value="B3"/>
    <property type="match status" value="1"/>
</dbReference>
<dbReference type="SUPFAM" id="SSF101936">
    <property type="entry name" value="DNA-binding pseudobarrel domain"/>
    <property type="match status" value="1"/>
</dbReference>
<proteinExistence type="inferred from homology"/>
<dbReference type="FunFam" id="2.30.30.1040:FF:000001">
    <property type="entry name" value="Auxin response factor"/>
    <property type="match status" value="1"/>
</dbReference>
<dbReference type="PANTHER" id="PTHR31384">
    <property type="entry name" value="AUXIN RESPONSE FACTOR 4-RELATED"/>
    <property type="match status" value="1"/>
</dbReference>
<dbReference type="SUPFAM" id="SSF54277">
    <property type="entry name" value="CAD &amp; PB1 domains"/>
    <property type="match status" value="1"/>
</dbReference>
<name>A0A2P5WIZ5_GOSBA</name>
<keyword evidence="3 8" id="KW-0805">Transcription regulation</keyword>
<comment type="similarity">
    <text evidence="2 8">Belongs to the ARF family.</text>
</comment>
<keyword evidence="4 8" id="KW-0238">DNA-binding</keyword>
<dbReference type="InterPro" id="IPR044835">
    <property type="entry name" value="ARF_plant"/>
</dbReference>
<organism evidence="12 13">
    <name type="scientific">Gossypium barbadense</name>
    <name type="common">Sea Island cotton</name>
    <name type="synonym">Hibiscus barbadensis</name>
    <dbReference type="NCBI Taxonomy" id="3634"/>
    <lineage>
        <taxon>Eukaryota</taxon>
        <taxon>Viridiplantae</taxon>
        <taxon>Streptophyta</taxon>
        <taxon>Embryophyta</taxon>
        <taxon>Tracheophyta</taxon>
        <taxon>Spermatophyta</taxon>
        <taxon>Magnoliopsida</taxon>
        <taxon>eudicotyledons</taxon>
        <taxon>Gunneridae</taxon>
        <taxon>Pentapetalae</taxon>
        <taxon>rosids</taxon>
        <taxon>malvids</taxon>
        <taxon>Malvales</taxon>
        <taxon>Malvaceae</taxon>
        <taxon>Malvoideae</taxon>
        <taxon>Gossypium</taxon>
    </lineage>
</organism>
<feature type="compositionally biased region" description="Low complexity" evidence="9">
    <location>
        <begin position="510"/>
        <end position="547"/>
    </location>
</feature>
<comment type="subcellular location">
    <subcellularLocation>
        <location evidence="1 8">Nucleus</location>
    </subcellularLocation>
</comment>
<evidence type="ECO:0000259" key="10">
    <source>
        <dbReference type="PROSITE" id="PS50863"/>
    </source>
</evidence>
<feature type="domain" description="TF-B3" evidence="10">
    <location>
        <begin position="131"/>
        <end position="233"/>
    </location>
</feature>
<evidence type="ECO:0000259" key="11">
    <source>
        <dbReference type="PROSITE" id="PS51745"/>
    </source>
</evidence>
<evidence type="ECO:0000313" key="12">
    <source>
        <dbReference type="EMBL" id="PPR91045.1"/>
    </source>
</evidence>
<evidence type="ECO:0000256" key="9">
    <source>
        <dbReference type="SAM" id="MobiDB-lite"/>
    </source>
</evidence>
<dbReference type="FunFam" id="2.40.330.10:FF:000001">
    <property type="entry name" value="Auxin response factor"/>
    <property type="match status" value="1"/>
</dbReference>
<feature type="domain" description="PB1" evidence="11">
    <location>
        <begin position="772"/>
        <end position="856"/>
    </location>
</feature>
<dbReference type="GO" id="GO:0009734">
    <property type="term" value="P:auxin-activated signaling pathway"/>
    <property type="evidence" value="ECO:0007669"/>
    <property type="project" value="UniProtKB-KW"/>
</dbReference>
<dbReference type="PROSITE" id="PS50863">
    <property type="entry name" value="B3"/>
    <property type="match status" value="1"/>
</dbReference>
<dbReference type="Pfam" id="PF06507">
    <property type="entry name" value="ARF_AD"/>
    <property type="match status" value="1"/>
</dbReference>
<protein>
    <recommendedName>
        <fullName evidence="8">Auxin response factor</fullName>
    </recommendedName>
</protein>
<dbReference type="InterPro" id="IPR003340">
    <property type="entry name" value="B3_DNA-bd"/>
</dbReference>
<dbReference type="Gene3D" id="2.30.30.1040">
    <property type="match status" value="1"/>
</dbReference>
<evidence type="ECO:0000256" key="5">
    <source>
        <dbReference type="ARBA" id="ARBA00023163"/>
    </source>
</evidence>
<dbReference type="Proteomes" id="UP000239757">
    <property type="component" value="Unassembled WGS sequence"/>
</dbReference>
<dbReference type="FunFam" id="3.10.20.90:FF:000047">
    <property type="entry name" value="Auxin response factor"/>
    <property type="match status" value="1"/>
</dbReference>
<feature type="region of interest" description="Disordered" evidence="9">
    <location>
        <begin position="499"/>
        <end position="548"/>
    </location>
</feature>
<comment type="subunit">
    <text evidence="8">Homodimers and heterodimers.</text>
</comment>
<accession>A0A2P5WIZ5</accession>
<dbReference type="GO" id="GO:0006355">
    <property type="term" value="P:regulation of DNA-templated transcription"/>
    <property type="evidence" value="ECO:0007669"/>
    <property type="project" value="InterPro"/>
</dbReference>
<keyword evidence="6 8" id="KW-0539">Nucleus</keyword>
<dbReference type="InterPro" id="IPR053793">
    <property type="entry name" value="PB1-like"/>
</dbReference>
<sequence>MRLSSAGFSPQAPEDVAGEKRVLNSELWHACAGPLVSLPPVGSRVVYFPQGHSEQVAASTNKEEVDVHVPNYPSLPPQLICQLHNVTMHADVETDEVYAQMTLQPLNPQEQKEAYLPAELGTPSRQPTNYFCKTLTASDTSTHGGFSVPRRAAEKVFPPLDFSQQPPAQELIARDLHDNEWKFRHIFRGQPKRHLLTTGWSVFVSAKRLVAGDSVLFIWNEKNQLLLGIRRANRPQTVMPSSVLSSDSMHLGLLAAAAHAASTNSRFTIFYNPRASPSEFVIPLTKYIKAVYHTRVSVGMRFRMLFETEESSVRRYMGTITGISDLDPVRWPNSHWRSVGWDESTAGERQPRVSLWEIEPLTTFPMYPSPFPLRLKRPWPAGLPSFHGIKDDGLGMNSLLMWLQGDAGRGMPSLNFPGIGVTPWMQPRLDAASMLGLQTDMHQAMAAAALQDMRAVDPSKSATTTLLQFQQPQNLSCRPAALMHSQMLQQSQPQAFLQGVEDNQHQSETQAQTQPPLVQQQLQQQNSFNNHQHQQQLQHPLSQQHQQLVDHQHISTGVSAMSQYAPASQSRSSPFQAIPSLCQQQSFSDSNGHTVTSPIVSPLHSLLGSFPQDEPSGLLNLPRSNPVITSAAWPSKRAAVEVLSSGSPQCVLPQVEQLGPTQTNISHNSISLPPFPGRECSIDQAAGTDPQSHLLFGVNIETSSLLLQNGMSSLRGIGSESDSTTIPFSSNYASTAGTDFSVNPAMTPSSCIDELGFLQSPENVGQENPQTRTFVKVYKSGSFGRLLDISKFNSYNELRSELARMFGLEGQLEDPLRSGWQLVFVDRENDVLLLGDDPWPEFVNSVWCIKILSPQEVQQMGKRGLELLNSVPVQRLSNGSCDDYASQQDSRNLSSGIASVGSLDY</sequence>
<evidence type="ECO:0000256" key="8">
    <source>
        <dbReference type="RuleBase" id="RU004561"/>
    </source>
</evidence>
<dbReference type="OrthoDB" id="2016915at2759"/>
<keyword evidence="5 8" id="KW-0804">Transcription</keyword>
<gene>
    <name evidence="12" type="ORF">GOBAR_AA29647</name>
</gene>
<dbReference type="InterPro" id="IPR015300">
    <property type="entry name" value="DNA-bd_pseudobarrel_sf"/>
</dbReference>
<evidence type="ECO:0000256" key="1">
    <source>
        <dbReference type="ARBA" id="ARBA00004123"/>
    </source>
</evidence>
<dbReference type="GO" id="GO:0003677">
    <property type="term" value="F:DNA binding"/>
    <property type="evidence" value="ECO:0007669"/>
    <property type="project" value="UniProtKB-KW"/>
</dbReference>
<dbReference type="AlphaFoldDB" id="A0A2P5WIZ5"/>
<dbReference type="CDD" id="cd10017">
    <property type="entry name" value="B3_DNA"/>
    <property type="match status" value="1"/>
</dbReference>